<dbReference type="Pfam" id="PF13524">
    <property type="entry name" value="Glyco_trans_1_2"/>
    <property type="match status" value="1"/>
</dbReference>
<evidence type="ECO:0000259" key="1">
    <source>
        <dbReference type="Pfam" id="PF13524"/>
    </source>
</evidence>
<organism evidence="2 3">
    <name type="scientific">Hymenobacter ginkgonis</name>
    <dbReference type="NCBI Taxonomy" id="2682976"/>
    <lineage>
        <taxon>Bacteria</taxon>
        <taxon>Pseudomonadati</taxon>
        <taxon>Bacteroidota</taxon>
        <taxon>Cytophagia</taxon>
        <taxon>Cytophagales</taxon>
        <taxon>Hymenobacteraceae</taxon>
        <taxon>Hymenobacter</taxon>
    </lineage>
</organism>
<protein>
    <submittedName>
        <fullName evidence="2">Glycosyltransferase</fullName>
    </submittedName>
</protein>
<evidence type="ECO:0000313" key="3">
    <source>
        <dbReference type="Proteomes" id="UP000441336"/>
    </source>
</evidence>
<comment type="caution">
    <text evidence="2">The sequence shown here is derived from an EMBL/GenBank/DDBJ whole genome shotgun (WGS) entry which is preliminary data.</text>
</comment>
<dbReference type="EMBL" id="WQKZ01000003">
    <property type="protein sequence ID" value="MVN77242.1"/>
    <property type="molecule type" value="Genomic_DNA"/>
</dbReference>
<accession>A0A7K1TG05</accession>
<dbReference type="Proteomes" id="UP000441336">
    <property type="component" value="Unassembled WGS sequence"/>
</dbReference>
<dbReference type="SUPFAM" id="SSF53756">
    <property type="entry name" value="UDP-Glycosyltransferase/glycogen phosphorylase"/>
    <property type="match status" value="1"/>
</dbReference>
<dbReference type="InterPro" id="IPR055259">
    <property type="entry name" value="YkvP/CgeB_Glyco_trans-like"/>
</dbReference>
<proteinExistence type="predicted"/>
<name>A0A7K1TG05_9BACT</name>
<reference evidence="2 3" key="1">
    <citation type="submission" date="2019-12" db="EMBL/GenBank/DDBJ databases">
        <title>Hymenobacter sp. HMF4947 Genome sequencing and assembly.</title>
        <authorList>
            <person name="Kang H."/>
            <person name="Cha I."/>
            <person name="Kim H."/>
            <person name="Joh K."/>
        </authorList>
    </citation>
    <scope>NUCLEOTIDE SEQUENCE [LARGE SCALE GENOMIC DNA]</scope>
    <source>
        <strain evidence="2 3">HMF4947</strain>
    </source>
</reference>
<dbReference type="RefSeq" id="WP_157566091.1">
    <property type="nucleotide sequence ID" value="NZ_WQKZ01000003.1"/>
</dbReference>
<dbReference type="GO" id="GO:0016740">
    <property type="term" value="F:transferase activity"/>
    <property type="evidence" value="ECO:0007669"/>
    <property type="project" value="UniProtKB-KW"/>
</dbReference>
<keyword evidence="2" id="KW-0808">Transferase</keyword>
<gene>
    <name evidence="2" type="ORF">GO988_12980</name>
</gene>
<dbReference type="AlphaFoldDB" id="A0A7K1TG05"/>
<evidence type="ECO:0000313" key="2">
    <source>
        <dbReference type="EMBL" id="MVN77242.1"/>
    </source>
</evidence>
<keyword evidence="3" id="KW-1185">Reference proteome</keyword>
<sequence>MATILYLGDSHPSSTSAHRARALERLGHTVNVCDLNKVIAQSKGFRYLEPLHYRTGYRFLQPQVTRLVKHLVATTPRPDVVWVNSGELVGPRSLELLKQLGCPLVLYNNDDPTGGRDGRRFDTLLKSLSYYDLCAVMREINVPEFRAKGAKNVIHVRMSYDEVVHQPFTHASDIPAIYKSEVVFIGTWMRYEKRDEFLLALLEQGIPLTIWGSRWSKSPHWAALQAVHKGDALSGRDYVAAIQGAKICLGLLSKGNRDEHTQRSQEVPFAGGLLCAERTAEHQEMYEEGVEAAFWADAAECAQVCKKLLQDDDAREKMRLAGMQRVRAMQAGNEDVCRRILNTIHIY</sequence>
<feature type="domain" description="Spore protein YkvP/CgeB glycosyl transferase-like" evidence="1">
    <location>
        <begin position="196"/>
        <end position="328"/>
    </location>
</feature>